<evidence type="ECO:0000259" key="1">
    <source>
        <dbReference type="PROSITE" id="PS50181"/>
    </source>
</evidence>
<dbReference type="PROSITE" id="PS50181">
    <property type="entry name" value="FBOX"/>
    <property type="match status" value="1"/>
</dbReference>
<dbReference type="Pfam" id="PF07734">
    <property type="entry name" value="FBA_1"/>
    <property type="match status" value="1"/>
</dbReference>
<dbReference type="SMART" id="SM00256">
    <property type="entry name" value="FBOX"/>
    <property type="match status" value="1"/>
</dbReference>
<dbReference type="PANTHER" id="PTHR31672:SF13">
    <property type="entry name" value="F-BOX PROTEIN CPR30-LIKE"/>
    <property type="match status" value="1"/>
</dbReference>
<dbReference type="GeneID" id="115752485"/>
<dbReference type="Proteomes" id="UP000827889">
    <property type="component" value="Chromosome 7"/>
</dbReference>
<dbReference type="KEGG" id="rarg:115752485"/>
<proteinExistence type="predicted"/>
<dbReference type="InterPro" id="IPR017451">
    <property type="entry name" value="F-box-assoc_interact_dom"/>
</dbReference>
<gene>
    <name evidence="3" type="primary">LOC115752485</name>
</gene>
<keyword evidence="2" id="KW-1185">Reference proteome</keyword>
<dbReference type="NCBIfam" id="TIGR01640">
    <property type="entry name" value="F_box_assoc_1"/>
    <property type="match status" value="1"/>
</dbReference>
<accession>A0A8B8QH96</accession>
<dbReference type="SUPFAM" id="SSF81383">
    <property type="entry name" value="F-box domain"/>
    <property type="match status" value="1"/>
</dbReference>
<dbReference type="InterPro" id="IPR001810">
    <property type="entry name" value="F-box_dom"/>
</dbReference>
<dbReference type="RefSeq" id="XP_030546549.2">
    <property type="nucleotide sequence ID" value="XM_030690689.2"/>
</dbReference>
<name>A0A8B8QH96_9MYRT</name>
<evidence type="ECO:0000313" key="2">
    <source>
        <dbReference type="Proteomes" id="UP000827889"/>
    </source>
</evidence>
<organism evidence="2 3">
    <name type="scientific">Rhodamnia argentea</name>
    <dbReference type="NCBI Taxonomy" id="178133"/>
    <lineage>
        <taxon>Eukaryota</taxon>
        <taxon>Viridiplantae</taxon>
        <taxon>Streptophyta</taxon>
        <taxon>Embryophyta</taxon>
        <taxon>Tracheophyta</taxon>
        <taxon>Spermatophyta</taxon>
        <taxon>Magnoliopsida</taxon>
        <taxon>eudicotyledons</taxon>
        <taxon>Gunneridae</taxon>
        <taxon>Pentapetalae</taxon>
        <taxon>rosids</taxon>
        <taxon>malvids</taxon>
        <taxon>Myrtales</taxon>
        <taxon>Myrtaceae</taxon>
        <taxon>Myrtoideae</taxon>
        <taxon>Myrteae</taxon>
        <taxon>Australasian group</taxon>
        <taxon>Rhodamnia</taxon>
    </lineage>
</organism>
<evidence type="ECO:0000313" key="3">
    <source>
        <dbReference type="RefSeq" id="XP_030546549.2"/>
    </source>
</evidence>
<feature type="domain" description="F-box" evidence="1">
    <location>
        <begin position="17"/>
        <end position="65"/>
    </location>
</feature>
<sequence>MDYTAVNGLKQTVAPLLMKMDGLPLAILSDILSRVSIQSLLRFRCVCKCWQEAIEAIDNSYFRNSLHCSKERMLLYHDYRKEEIYPLRIQEEAPMKMIQIAKFPGLQRLYAPRCLQWLPLLGHLIDVKNNPVLLVNPLTKEILRLPRAPDLRPDMSVYGFGFDCSANTYKMVQMDATRTRMMMRARVYDFEKRLWRTCKAPPPSQLPCRKFFFASGALNWFLNMGVMLSFDLTNEEFSSIQFSVPTRRAGRIAGAVPLFLHGPHRGVGA</sequence>
<dbReference type="InterPro" id="IPR036047">
    <property type="entry name" value="F-box-like_dom_sf"/>
</dbReference>
<dbReference type="InterPro" id="IPR006527">
    <property type="entry name" value="F-box-assoc_dom_typ1"/>
</dbReference>
<dbReference type="AlphaFoldDB" id="A0A8B8QH96"/>
<dbReference type="PANTHER" id="PTHR31672">
    <property type="entry name" value="BNACNNG10540D PROTEIN"/>
    <property type="match status" value="1"/>
</dbReference>
<reference evidence="3" key="1">
    <citation type="submission" date="2025-08" db="UniProtKB">
        <authorList>
            <consortium name="RefSeq"/>
        </authorList>
    </citation>
    <scope>IDENTIFICATION</scope>
    <source>
        <tissue evidence="3">Leaf</tissue>
    </source>
</reference>
<dbReference type="InterPro" id="IPR050796">
    <property type="entry name" value="SCF_F-box_component"/>
</dbReference>
<protein>
    <submittedName>
        <fullName evidence="3">F-box/kelch-repeat protein At3g23880-like</fullName>
    </submittedName>
</protein>
<dbReference type="Gene3D" id="1.20.1280.50">
    <property type="match status" value="1"/>
</dbReference>
<dbReference type="Pfam" id="PF00646">
    <property type="entry name" value="F-box"/>
    <property type="match status" value="1"/>
</dbReference>